<dbReference type="InterPro" id="IPR053137">
    <property type="entry name" value="NLR-like"/>
</dbReference>
<dbReference type="SUPFAM" id="SSF48452">
    <property type="entry name" value="TPR-like"/>
    <property type="match status" value="1"/>
</dbReference>
<name>A0A7W8AC57_9ACTN</name>
<keyword evidence="3" id="KW-1185">Reference proteome</keyword>
<dbReference type="RefSeq" id="WP_184970752.1">
    <property type="nucleotide sequence ID" value="NZ_JACHIN010000013.1"/>
</dbReference>
<comment type="caution">
    <text evidence="2">The sequence shown here is derived from an EMBL/GenBank/DDBJ whole genome shotgun (WGS) entry which is preliminary data.</text>
</comment>
<dbReference type="PANTHER" id="PTHR46082">
    <property type="entry name" value="ATP/GTP-BINDING PROTEIN-RELATED"/>
    <property type="match status" value="1"/>
</dbReference>
<dbReference type="InterPro" id="IPR011990">
    <property type="entry name" value="TPR-like_helical_dom_sf"/>
</dbReference>
<evidence type="ECO:0000313" key="3">
    <source>
        <dbReference type="Proteomes" id="UP000568380"/>
    </source>
</evidence>
<dbReference type="InterPro" id="IPR027417">
    <property type="entry name" value="P-loop_NTPase"/>
</dbReference>
<dbReference type="SUPFAM" id="SSF52540">
    <property type="entry name" value="P-loop containing nucleoside triphosphate hydrolases"/>
    <property type="match status" value="1"/>
</dbReference>
<feature type="domain" description="ATPase AAA-type core" evidence="1">
    <location>
        <begin position="76"/>
        <end position="162"/>
    </location>
</feature>
<dbReference type="PANTHER" id="PTHR46082:SF6">
    <property type="entry name" value="AAA+ ATPASE DOMAIN-CONTAINING PROTEIN-RELATED"/>
    <property type="match status" value="1"/>
</dbReference>
<dbReference type="Proteomes" id="UP000568380">
    <property type="component" value="Unassembled WGS sequence"/>
</dbReference>
<dbReference type="GO" id="GO:0016887">
    <property type="term" value="F:ATP hydrolysis activity"/>
    <property type="evidence" value="ECO:0007669"/>
    <property type="project" value="InterPro"/>
</dbReference>
<dbReference type="Pfam" id="PF00004">
    <property type="entry name" value="AAA"/>
    <property type="match status" value="1"/>
</dbReference>
<dbReference type="InterPro" id="IPR003959">
    <property type="entry name" value="ATPase_AAA_core"/>
</dbReference>
<dbReference type="GO" id="GO:0005524">
    <property type="term" value="F:ATP binding"/>
    <property type="evidence" value="ECO:0007669"/>
    <property type="project" value="InterPro"/>
</dbReference>
<gene>
    <name evidence="2" type="ORF">HNR40_007985</name>
</gene>
<reference evidence="2 3" key="1">
    <citation type="submission" date="2020-08" db="EMBL/GenBank/DDBJ databases">
        <title>Genomic Encyclopedia of Type Strains, Phase IV (KMG-IV): sequencing the most valuable type-strain genomes for metagenomic binning, comparative biology and taxonomic classification.</title>
        <authorList>
            <person name="Goeker M."/>
        </authorList>
    </citation>
    <scope>NUCLEOTIDE SEQUENCE [LARGE SCALE GENOMIC DNA]</scope>
    <source>
        <strain evidence="2 3">DSM 45385</strain>
    </source>
</reference>
<dbReference type="Gene3D" id="1.25.40.10">
    <property type="entry name" value="Tetratricopeptide repeat domain"/>
    <property type="match status" value="1"/>
</dbReference>
<proteinExistence type="predicted"/>
<dbReference type="Gene3D" id="3.40.50.300">
    <property type="entry name" value="P-loop containing nucleotide triphosphate hydrolases"/>
    <property type="match status" value="1"/>
</dbReference>
<dbReference type="Pfam" id="PF13424">
    <property type="entry name" value="TPR_12"/>
    <property type="match status" value="1"/>
</dbReference>
<evidence type="ECO:0000259" key="1">
    <source>
        <dbReference type="Pfam" id="PF00004"/>
    </source>
</evidence>
<dbReference type="AlphaFoldDB" id="A0A7W8AC57"/>
<protein>
    <submittedName>
        <fullName evidence="2">Tetratricopeptide (TPR) repeat protein</fullName>
    </submittedName>
</protein>
<sequence length="675" mass="72363">MTQDAAGDRAVAAGSVGERAIVIPGDHNTVQVGAPPAAAGRLVVGDIPQLPASFQERPGIMSGLRGEDRVSVVRSVSGAPGVGKTTMAAAYARECQAASFAVVAWVHAETHEQIVAGLGRLADRAGLRGANDSWAEAAEKARDWLAAAREPCLVVFDNAASVRELRRWLPATGNVQTVITTRDRAFDRLGARVPVDVFTEGEAVAFLERATGLDDPAGAAALAAELGHLALALAQAAALIEDRGSTYAGYLATLRRVPLARSLRSVESDAYPDSAVQAVTLAVEAAEAEIDGAADVLNVLSVLSPDGVPRGLLYPEIDDDALDRLAALVRRSLLTWSQDRQSVVMHRVTQRVLRERDPDATGRALDRAAYLLQLYRPLDTWVNRGKWESFVTQTEAVYAHVGERAAPVLATLRQLGVGYRARHSSNADAVALFEQCLADFERVLGPEHEITLNTRADLAFSYSHLRRPERAVEIYERTIADYIRVLGPDHPGTLKSYAGLADVYSLNYDPAEAVPLQERAVAEHVRVLGSGHRVTLARRGLLALTVSHAGEHERAIALMESTCADSVRVLGGDDSDTLMAKRGLAMVVGNARDDERAAGLYRACIAGYERVLGADNVFTLQTKLVFADFLASTGSPAVAHAIYAELLETGERVLGPGHVVIEQARAHLRRDQTGP</sequence>
<organism evidence="2 3">
    <name type="scientific">Nonomuraea endophytica</name>
    <dbReference type="NCBI Taxonomy" id="714136"/>
    <lineage>
        <taxon>Bacteria</taxon>
        <taxon>Bacillati</taxon>
        <taxon>Actinomycetota</taxon>
        <taxon>Actinomycetes</taxon>
        <taxon>Streptosporangiales</taxon>
        <taxon>Streptosporangiaceae</taxon>
        <taxon>Nonomuraea</taxon>
    </lineage>
</organism>
<accession>A0A7W8AC57</accession>
<evidence type="ECO:0000313" key="2">
    <source>
        <dbReference type="EMBL" id="MBB5082490.1"/>
    </source>
</evidence>
<dbReference type="EMBL" id="JACHIN010000013">
    <property type="protein sequence ID" value="MBB5082490.1"/>
    <property type="molecule type" value="Genomic_DNA"/>
</dbReference>
<dbReference type="Pfam" id="PF13374">
    <property type="entry name" value="TPR_10"/>
    <property type="match status" value="3"/>
</dbReference>